<keyword evidence="1" id="KW-0472">Membrane</keyword>
<keyword evidence="1" id="KW-0812">Transmembrane</keyword>
<evidence type="ECO:0000259" key="2">
    <source>
        <dbReference type="Pfam" id="PF07811"/>
    </source>
</evidence>
<sequence>MSAGLPSPTRGFIADTRAVSAVEFALIFPVLLVLMLAGIQLVTYINATRKVELIAQSISQMISQAQPPQNSTTATVNATDLHFSFDSALVLFPYLMKDAPRQGLQWWQDIAITFASVNFTQTASNCTGTTDLSNCYAAKVVWTSTGTTGGNYRPCTPAQLPADNTAAPSRATLPRSVFGPGSLIAVDVVFTFRPSFGARFIPAIRIARSMYVQPRYASLVDLDTTGNDGIATKCP</sequence>
<keyword evidence="1" id="KW-1133">Transmembrane helix</keyword>
<keyword evidence="4" id="KW-1185">Reference proteome</keyword>
<evidence type="ECO:0000313" key="4">
    <source>
        <dbReference type="Proteomes" id="UP001157440"/>
    </source>
</evidence>
<gene>
    <name evidence="3" type="ORF">GCM10007890_13880</name>
</gene>
<reference evidence="4" key="1">
    <citation type="journal article" date="2019" name="Int. J. Syst. Evol. Microbiol.">
        <title>The Global Catalogue of Microorganisms (GCM) 10K type strain sequencing project: providing services to taxonomists for standard genome sequencing and annotation.</title>
        <authorList>
            <consortium name="The Broad Institute Genomics Platform"/>
            <consortium name="The Broad Institute Genome Sequencing Center for Infectious Disease"/>
            <person name="Wu L."/>
            <person name="Ma J."/>
        </authorList>
    </citation>
    <scope>NUCLEOTIDE SEQUENCE [LARGE SCALE GENOMIC DNA]</scope>
    <source>
        <strain evidence="4">NBRC 103632</strain>
    </source>
</reference>
<name>A0AA37TCD8_9HYPH</name>
<proteinExistence type="predicted"/>
<evidence type="ECO:0000256" key="1">
    <source>
        <dbReference type="SAM" id="Phobius"/>
    </source>
</evidence>
<comment type="caution">
    <text evidence="3">The sequence shown here is derived from an EMBL/GenBank/DDBJ whole genome shotgun (WGS) entry which is preliminary data.</text>
</comment>
<dbReference type="Proteomes" id="UP001157440">
    <property type="component" value="Unassembled WGS sequence"/>
</dbReference>
<organism evidence="3 4">
    <name type="scientific">Methylobacterium tardum</name>
    <dbReference type="NCBI Taxonomy" id="374432"/>
    <lineage>
        <taxon>Bacteria</taxon>
        <taxon>Pseudomonadati</taxon>
        <taxon>Pseudomonadota</taxon>
        <taxon>Alphaproteobacteria</taxon>
        <taxon>Hyphomicrobiales</taxon>
        <taxon>Methylobacteriaceae</taxon>
        <taxon>Methylobacterium</taxon>
    </lineage>
</organism>
<protein>
    <recommendedName>
        <fullName evidence="2">TadE-like domain-containing protein</fullName>
    </recommendedName>
</protein>
<dbReference type="InterPro" id="IPR012495">
    <property type="entry name" value="TadE-like_dom"/>
</dbReference>
<dbReference type="AlphaFoldDB" id="A0AA37TCD8"/>
<dbReference type="EMBL" id="BSPL01000011">
    <property type="protein sequence ID" value="GLS69375.1"/>
    <property type="molecule type" value="Genomic_DNA"/>
</dbReference>
<dbReference type="RefSeq" id="WP_238194840.1">
    <property type="nucleotide sequence ID" value="NZ_BPQZ01000002.1"/>
</dbReference>
<dbReference type="Pfam" id="PF07811">
    <property type="entry name" value="TadE"/>
    <property type="match status" value="1"/>
</dbReference>
<feature type="transmembrane region" description="Helical" evidence="1">
    <location>
        <begin position="24"/>
        <end position="45"/>
    </location>
</feature>
<evidence type="ECO:0000313" key="3">
    <source>
        <dbReference type="EMBL" id="GLS69375.1"/>
    </source>
</evidence>
<feature type="domain" description="TadE-like" evidence="2">
    <location>
        <begin position="19"/>
        <end position="52"/>
    </location>
</feature>
<accession>A0AA37TCD8</accession>